<organism evidence="1">
    <name type="scientific">Utricularia reniformis</name>
    <dbReference type="NCBI Taxonomy" id="192314"/>
    <lineage>
        <taxon>Eukaryota</taxon>
        <taxon>Viridiplantae</taxon>
        <taxon>Streptophyta</taxon>
        <taxon>Embryophyta</taxon>
        <taxon>Tracheophyta</taxon>
        <taxon>Spermatophyta</taxon>
        <taxon>Magnoliopsida</taxon>
        <taxon>eudicotyledons</taxon>
        <taxon>Gunneridae</taxon>
        <taxon>Pentapetalae</taxon>
        <taxon>asterids</taxon>
        <taxon>lamiids</taxon>
        <taxon>Lamiales</taxon>
        <taxon>Lentibulariaceae</taxon>
        <taxon>Utricularia</taxon>
    </lineage>
</organism>
<dbReference type="EMBL" id="KY774314">
    <property type="protein sequence ID" value="ART30867.1"/>
    <property type="molecule type" value="Genomic_DNA"/>
</dbReference>
<sequence length="54" mass="6307">MSLMSCTFPKRLKTIYMEESSKALLSRTECFLIHYLSERSPSTSKPEEKPQHKT</sequence>
<dbReference type="AlphaFoldDB" id="A0A1Y0B0C2"/>
<name>A0A1Y0B0C2_9LAMI</name>
<proteinExistence type="predicted"/>
<gene>
    <name evidence="1" type="ORF">AEK19_MT0612</name>
</gene>
<geneLocation type="mitochondrion" evidence="1"/>
<reference evidence="1" key="1">
    <citation type="submission" date="2017-03" db="EMBL/GenBank/DDBJ databases">
        <title>The mitochondrial genome of the carnivorous plant Utricularia reniformis (Lentibulariaceae): structure, comparative analysis and evolutionary landmarks.</title>
        <authorList>
            <person name="Silva S.R."/>
            <person name="Alvarenga D.O."/>
            <person name="Michael T.P."/>
            <person name="Miranda V.F.O."/>
            <person name="Varani A.M."/>
        </authorList>
    </citation>
    <scope>NUCLEOTIDE SEQUENCE</scope>
</reference>
<keyword evidence="1" id="KW-0496">Mitochondrion</keyword>
<accession>A0A1Y0B0C2</accession>
<protein>
    <submittedName>
        <fullName evidence="1">Uncharacterized protein</fullName>
    </submittedName>
</protein>
<evidence type="ECO:0000313" key="1">
    <source>
        <dbReference type="EMBL" id="ART30867.1"/>
    </source>
</evidence>